<protein>
    <submittedName>
        <fullName evidence="1">Uncharacterized protein</fullName>
    </submittedName>
</protein>
<evidence type="ECO:0000313" key="2">
    <source>
        <dbReference type="Proteomes" id="UP000006620"/>
    </source>
</evidence>
<dbReference type="RefSeq" id="WP_013914767.1">
    <property type="nucleotide sequence ID" value="NC_015690.1"/>
</dbReference>
<name>F8FAF0_PAEMK</name>
<proteinExistence type="predicted"/>
<evidence type="ECO:0000313" key="1">
    <source>
        <dbReference type="EMBL" id="AEI39603.1"/>
    </source>
</evidence>
<dbReference type="Proteomes" id="UP000006620">
    <property type="component" value="Chromosome"/>
</dbReference>
<gene>
    <name evidence="1" type="ordered locus">KNP414_01013</name>
</gene>
<reference evidence="2" key="1">
    <citation type="submission" date="2011-06" db="EMBL/GenBank/DDBJ databases">
        <title>Complete genome sequence of Paenibacillus mucilaginosus KNP414.</title>
        <authorList>
            <person name="Wang J."/>
            <person name="Hu S."/>
            <person name="Hu X."/>
            <person name="Zhang B."/>
            <person name="Dong D."/>
            <person name="Zhang S."/>
            <person name="Zhao K."/>
            <person name="Wu D."/>
        </authorList>
    </citation>
    <scope>NUCLEOTIDE SEQUENCE [LARGE SCALE GENOMIC DNA]</scope>
    <source>
        <strain evidence="2">KNP414</strain>
    </source>
</reference>
<dbReference type="HOGENOM" id="CLU_3186654_0_0_9"/>
<accession>F8FAF0</accession>
<sequence>MSKLIITVLVSVLLGGSALYVVGGQLVPAVGTAGVHTRSNIEDAFQ</sequence>
<dbReference type="KEGG" id="pms:KNP414_01013"/>
<dbReference type="PATRIC" id="fig|1036673.3.peg.910"/>
<dbReference type="EMBL" id="CP002869">
    <property type="protein sequence ID" value="AEI39603.1"/>
    <property type="molecule type" value="Genomic_DNA"/>
</dbReference>
<reference evidence="1 2" key="2">
    <citation type="journal article" date="2013" name="Genome Announc.">
        <title>Genome Sequence of Growth-Improving Paenibacillus mucilaginosus Strain KNP414.</title>
        <authorList>
            <person name="Lu J.J."/>
            <person name="Wang J.F."/>
            <person name="Hu X.F."/>
        </authorList>
    </citation>
    <scope>NUCLEOTIDE SEQUENCE [LARGE SCALE GENOMIC DNA]</scope>
    <source>
        <strain evidence="1 2">KNP414</strain>
    </source>
</reference>
<organism evidence="1 2">
    <name type="scientific">Paenibacillus mucilaginosus (strain KNP414)</name>
    <dbReference type="NCBI Taxonomy" id="1036673"/>
    <lineage>
        <taxon>Bacteria</taxon>
        <taxon>Bacillati</taxon>
        <taxon>Bacillota</taxon>
        <taxon>Bacilli</taxon>
        <taxon>Bacillales</taxon>
        <taxon>Paenibacillaceae</taxon>
        <taxon>Paenibacillus</taxon>
    </lineage>
</organism>
<dbReference type="AlphaFoldDB" id="F8FAF0"/>